<organism evidence="2">
    <name type="scientific">Cyprideis torosa</name>
    <dbReference type="NCBI Taxonomy" id="163714"/>
    <lineage>
        <taxon>Eukaryota</taxon>
        <taxon>Metazoa</taxon>
        <taxon>Ecdysozoa</taxon>
        <taxon>Arthropoda</taxon>
        <taxon>Crustacea</taxon>
        <taxon>Oligostraca</taxon>
        <taxon>Ostracoda</taxon>
        <taxon>Podocopa</taxon>
        <taxon>Podocopida</taxon>
        <taxon>Cytherocopina</taxon>
        <taxon>Cytheroidea</taxon>
        <taxon>Cytherideidae</taxon>
        <taxon>Cyprideis</taxon>
    </lineage>
</organism>
<proteinExistence type="inferred from homology"/>
<comment type="similarity">
    <text evidence="1">Belongs to the ABC transporter superfamily.</text>
</comment>
<dbReference type="EMBL" id="OB748726">
    <property type="protein sequence ID" value="CAD7239937.1"/>
    <property type="molecule type" value="Genomic_DNA"/>
</dbReference>
<dbReference type="GO" id="GO:0016887">
    <property type="term" value="F:ATP hydrolysis activity"/>
    <property type="evidence" value="ECO:0007669"/>
    <property type="project" value="InterPro"/>
</dbReference>
<gene>
    <name evidence="2" type="ORF">CTOB1V02_LOCUS17752</name>
</gene>
<evidence type="ECO:0000256" key="1">
    <source>
        <dbReference type="ARBA" id="ARBA00005417"/>
    </source>
</evidence>
<dbReference type="Gene3D" id="3.40.50.300">
    <property type="entry name" value="P-loop containing nucleotide triphosphate hydrolases"/>
    <property type="match status" value="1"/>
</dbReference>
<dbReference type="Pfam" id="PF00005">
    <property type="entry name" value="ABC_tran"/>
    <property type="match status" value="1"/>
</dbReference>
<dbReference type="AlphaFoldDB" id="A0A7R8WZX9"/>
<reference evidence="2" key="1">
    <citation type="submission" date="2020-11" db="EMBL/GenBank/DDBJ databases">
        <authorList>
            <person name="Tran Van P."/>
        </authorList>
    </citation>
    <scope>NUCLEOTIDE SEQUENCE</scope>
</reference>
<dbReference type="GO" id="GO:0005524">
    <property type="term" value="F:ATP binding"/>
    <property type="evidence" value="ECO:0007669"/>
    <property type="project" value="InterPro"/>
</dbReference>
<dbReference type="SUPFAM" id="SSF52540">
    <property type="entry name" value="P-loop containing nucleoside triphosphate hydrolases"/>
    <property type="match status" value="1"/>
</dbReference>
<dbReference type="PANTHER" id="PTHR42798:SF7">
    <property type="entry name" value="ALPHA-D-RIBOSE 1-METHYLPHOSPHONATE 5-TRIPHOSPHATE SYNTHASE SUBUNIT PHNL"/>
    <property type="match status" value="1"/>
</dbReference>
<sequence length="118" mass="13204">MPPEKLDKFRGEHIGMVFQRPYFVENLSLLDNLLLSLYLANKKQDKQVAIEVLTRLGLGDQLAKKPYTLSQGEQQRAAIALAIIKKPALILADEPTSSLDDENCQVVTQLLKENAKLS</sequence>
<dbReference type="InterPro" id="IPR027417">
    <property type="entry name" value="P-loop_NTPase"/>
</dbReference>
<accession>A0A7R8WZX9</accession>
<dbReference type="OrthoDB" id="10505808at2759"/>
<protein>
    <submittedName>
        <fullName evidence="2">Uncharacterized protein</fullName>
    </submittedName>
</protein>
<feature type="non-terminal residue" evidence="2">
    <location>
        <position position="118"/>
    </location>
</feature>
<name>A0A7R8WZX9_9CRUS</name>
<evidence type="ECO:0000313" key="2">
    <source>
        <dbReference type="EMBL" id="CAD7239937.1"/>
    </source>
</evidence>
<dbReference type="InterPro" id="IPR003439">
    <property type="entry name" value="ABC_transporter-like_ATP-bd"/>
</dbReference>
<dbReference type="PANTHER" id="PTHR42798">
    <property type="entry name" value="LIPOPROTEIN-RELEASING SYSTEM ATP-BINDING PROTEIN LOLD"/>
    <property type="match status" value="1"/>
</dbReference>